<evidence type="ECO:0000256" key="8">
    <source>
        <dbReference type="ARBA" id="ARBA00023209"/>
    </source>
</evidence>
<dbReference type="GO" id="GO:0046872">
    <property type="term" value="F:metal ion binding"/>
    <property type="evidence" value="ECO:0007669"/>
    <property type="project" value="UniProtKB-KW"/>
</dbReference>
<dbReference type="GO" id="GO:0016614">
    <property type="term" value="F:oxidoreductase activity, acting on CH-OH group of donors"/>
    <property type="evidence" value="ECO:0007669"/>
    <property type="project" value="InterPro"/>
</dbReference>
<evidence type="ECO:0000313" key="10">
    <source>
        <dbReference type="EMBL" id="ABU57482.1"/>
    </source>
</evidence>
<dbReference type="PANTHER" id="PTHR43616:SF5">
    <property type="entry name" value="GLYCEROL DEHYDROGENASE 1"/>
    <property type="match status" value="1"/>
</dbReference>
<proteinExistence type="predicted"/>
<dbReference type="Pfam" id="PF13685">
    <property type="entry name" value="Fe-ADH_2"/>
    <property type="match status" value="1"/>
</dbReference>
<accession>A7NJ16</accession>
<dbReference type="STRING" id="383372.Rcas_1386"/>
<dbReference type="HOGENOM" id="CLU_865680_0_0_0"/>
<keyword evidence="2" id="KW-0444">Lipid biosynthesis</keyword>
<evidence type="ECO:0000256" key="5">
    <source>
        <dbReference type="ARBA" id="ARBA00023002"/>
    </source>
</evidence>
<dbReference type="AlphaFoldDB" id="A7NJ16"/>
<name>A7NJ16_ROSCS</name>
<evidence type="ECO:0000256" key="7">
    <source>
        <dbReference type="ARBA" id="ARBA00023098"/>
    </source>
</evidence>
<evidence type="ECO:0000313" key="11">
    <source>
        <dbReference type="Proteomes" id="UP000000263"/>
    </source>
</evidence>
<dbReference type="Gene3D" id="3.40.50.1970">
    <property type="match status" value="1"/>
</dbReference>
<dbReference type="RefSeq" id="WP_012119911.1">
    <property type="nucleotide sequence ID" value="NC_009767.1"/>
</dbReference>
<evidence type="ECO:0000256" key="3">
    <source>
        <dbReference type="ARBA" id="ARBA00022723"/>
    </source>
</evidence>
<keyword evidence="6" id="KW-0520">NAD</keyword>
<keyword evidence="4" id="KW-0521">NADP</keyword>
<dbReference type="OrthoDB" id="5198708at2"/>
<keyword evidence="8" id="KW-0594">Phospholipid biosynthesis</keyword>
<dbReference type="GO" id="GO:0008654">
    <property type="term" value="P:phospholipid biosynthetic process"/>
    <property type="evidence" value="ECO:0007669"/>
    <property type="project" value="UniProtKB-KW"/>
</dbReference>
<dbReference type="EMBL" id="CP000804">
    <property type="protein sequence ID" value="ABU57482.1"/>
    <property type="molecule type" value="Genomic_DNA"/>
</dbReference>
<gene>
    <name evidence="10" type="ordered locus">Rcas_1386</name>
</gene>
<organism evidence="10 11">
    <name type="scientific">Roseiflexus castenholzii (strain DSM 13941 / HLO8)</name>
    <dbReference type="NCBI Taxonomy" id="383372"/>
    <lineage>
        <taxon>Bacteria</taxon>
        <taxon>Bacillati</taxon>
        <taxon>Chloroflexota</taxon>
        <taxon>Chloroflexia</taxon>
        <taxon>Chloroflexales</taxon>
        <taxon>Roseiflexineae</taxon>
        <taxon>Roseiflexaceae</taxon>
        <taxon>Roseiflexus</taxon>
    </lineage>
</organism>
<dbReference type="SUPFAM" id="SSF56796">
    <property type="entry name" value="Dehydroquinate synthase-like"/>
    <property type="match status" value="1"/>
</dbReference>
<reference evidence="10 11" key="1">
    <citation type="submission" date="2007-08" db="EMBL/GenBank/DDBJ databases">
        <title>Complete sequence of Roseiflexus castenholzii DSM 13941.</title>
        <authorList>
            <consortium name="US DOE Joint Genome Institute"/>
            <person name="Copeland A."/>
            <person name="Lucas S."/>
            <person name="Lapidus A."/>
            <person name="Barry K."/>
            <person name="Glavina del Rio T."/>
            <person name="Dalin E."/>
            <person name="Tice H."/>
            <person name="Pitluck S."/>
            <person name="Thompson L.S."/>
            <person name="Brettin T."/>
            <person name="Bruce D."/>
            <person name="Detter J.C."/>
            <person name="Han C."/>
            <person name="Tapia R."/>
            <person name="Schmutz J."/>
            <person name="Larimer F."/>
            <person name="Land M."/>
            <person name="Hauser L."/>
            <person name="Kyrpides N."/>
            <person name="Mikhailova N."/>
            <person name="Bryant D.A."/>
            <person name="Hanada S."/>
            <person name="Tsukatani Y."/>
            <person name="Richardson P."/>
        </authorList>
    </citation>
    <scope>NUCLEOTIDE SEQUENCE [LARGE SCALE GENOMIC DNA]</scope>
    <source>
        <strain evidence="11">DSM 13941 / HLO8</strain>
    </source>
</reference>
<keyword evidence="9" id="KW-1208">Phospholipid metabolism</keyword>
<dbReference type="eggNOG" id="COG0371">
    <property type="taxonomic scope" value="Bacteria"/>
</dbReference>
<evidence type="ECO:0000256" key="4">
    <source>
        <dbReference type="ARBA" id="ARBA00022857"/>
    </source>
</evidence>
<dbReference type="PANTHER" id="PTHR43616">
    <property type="entry name" value="GLYCEROL DEHYDROGENASE"/>
    <property type="match status" value="1"/>
</dbReference>
<sequence>MPPSFYPIPAIVEMPLREITEQRRVAQVASGPALAAAVRAGLRLPAAWNAEPREASEPHFENLARTVPADAEVVYGIGGGLAADAAKYVAWRHGLPLALIPTALSVDAHMTWVSGVRRDGCVTYLATGPATVVYADIPFLAAAPPHLRAAGVCDLLSIATALHDWRYAEECGMNPPEQRYTPWVAAAARAILDGTLDIADAAGRGDPAGVRELLRLLALEVQLCNVIGHSRPEEGSEHYLAYALEAHPSLGSGHAHGDLVGPAILHTAAWQCQDIAPLERALAHAGVPLDRVPEMVMQEVICELPAYVRRHRLAFSTAHNL</sequence>
<keyword evidence="3" id="KW-0479">Metal-binding</keyword>
<dbReference type="InterPro" id="IPR016205">
    <property type="entry name" value="Glycerol_DH"/>
</dbReference>
<evidence type="ECO:0000256" key="6">
    <source>
        <dbReference type="ARBA" id="ARBA00023027"/>
    </source>
</evidence>
<keyword evidence="11" id="KW-1185">Reference proteome</keyword>
<dbReference type="Gene3D" id="1.20.1090.10">
    <property type="entry name" value="Dehydroquinate synthase-like - alpha domain"/>
    <property type="match status" value="1"/>
</dbReference>
<evidence type="ECO:0000256" key="9">
    <source>
        <dbReference type="ARBA" id="ARBA00023264"/>
    </source>
</evidence>
<dbReference type="InterPro" id="IPR032837">
    <property type="entry name" value="G1PDH"/>
</dbReference>
<keyword evidence="5" id="KW-0560">Oxidoreductase</keyword>
<keyword evidence="7" id="KW-0443">Lipid metabolism</keyword>
<dbReference type="KEGG" id="rca:Rcas_1386"/>
<dbReference type="Proteomes" id="UP000000263">
    <property type="component" value="Chromosome"/>
</dbReference>
<evidence type="ECO:0000256" key="1">
    <source>
        <dbReference type="ARBA" id="ARBA00022490"/>
    </source>
</evidence>
<protein>
    <submittedName>
        <fullName evidence="10">3-dehydroquinate synthase</fullName>
    </submittedName>
</protein>
<keyword evidence="1" id="KW-0963">Cytoplasm</keyword>
<evidence type="ECO:0000256" key="2">
    <source>
        <dbReference type="ARBA" id="ARBA00022516"/>
    </source>
</evidence>